<evidence type="ECO:0000313" key="2">
    <source>
        <dbReference type="EMBL" id="VGM46201.1"/>
    </source>
</evidence>
<dbReference type="EMBL" id="CAAHCP010000019">
    <property type="protein sequence ID" value="VGL91974.1"/>
    <property type="molecule type" value="Genomic_DNA"/>
</dbReference>
<dbReference type="EMBL" id="CAAHDC010000028">
    <property type="protein sequence ID" value="VGM46201.1"/>
    <property type="molecule type" value="Genomic_DNA"/>
</dbReference>
<gene>
    <name evidence="2" type="ORF">SAMEA4873556_05007</name>
    <name evidence="1" type="ORF">SAMEA4873646_04866</name>
</gene>
<name>A0A486L448_KLEPN</name>
<reference evidence="2" key="1">
    <citation type="submission" date="2019-03" db="EMBL/GenBank/DDBJ databases">
        <authorList>
            <consortium name="Pathogen Informatics"/>
        </authorList>
    </citation>
    <scope>NUCLEOTIDE SEQUENCE</scope>
    <source>
        <strain evidence="2">5012STDY7626355</strain>
        <strain evidence="1">5012STDY7626444</strain>
    </source>
</reference>
<evidence type="ECO:0000313" key="1">
    <source>
        <dbReference type="EMBL" id="VGL91974.1"/>
    </source>
</evidence>
<proteinExistence type="predicted"/>
<sequence>MYTQKRIPIHEEAATVARTTRPLTNTEVLRAKALEKDLTLHDGDGRFLPFLLLMPEG</sequence>
<accession>A0A486L448</accession>
<organism evidence="2">
    <name type="scientific">Klebsiella pneumoniae</name>
    <dbReference type="NCBI Taxonomy" id="573"/>
    <lineage>
        <taxon>Bacteria</taxon>
        <taxon>Pseudomonadati</taxon>
        <taxon>Pseudomonadota</taxon>
        <taxon>Gammaproteobacteria</taxon>
        <taxon>Enterobacterales</taxon>
        <taxon>Enterobacteriaceae</taxon>
        <taxon>Klebsiella/Raoultella group</taxon>
        <taxon>Klebsiella</taxon>
        <taxon>Klebsiella pneumoniae complex</taxon>
    </lineage>
</organism>
<dbReference type="AlphaFoldDB" id="A0A486L448"/>
<protein>
    <submittedName>
        <fullName evidence="2">Phage integrase</fullName>
    </submittedName>
</protein>